<proteinExistence type="predicted"/>
<organism evidence="2">
    <name type="scientific">marine sediment metagenome</name>
    <dbReference type="NCBI Taxonomy" id="412755"/>
    <lineage>
        <taxon>unclassified sequences</taxon>
        <taxon>metagenomes</taxon>
        <taxon>ecological metagenomes</taxon>
    </lineage>
</organism>
<comment type="caution">
    <text evidence="2">The sequence shown here is derived from an EMBL/GenBank/DDBJ whole genome shotgun (WGS) entry which is preliminary data.</text>
</comment>
<keyword evidence="1" id="KW-1133">Transmembrane helix</keyword>
<accession>X0ZAJ8</accession>
<gene>
    <name evidence="2" type="ORF">S01H4_17981</name>
</gene>
<sequence length="151" mass="16363">MEIDVKQAGEVGFLVLFTLLFAMILNIFYPNDFSIFSSDLLISPIKFDAVTIGGWTTIIIAGGAVGFFTSGNSLAVAITGLILGLCVFIYPVFVYMIDVFTLGMFSYPNYEIHQDTPILMLLLIAIPASAVTFYLVFDLITSALHSAIGGD</sequence>
<evidence type="ECO:0000313" key="2">
    <source>
        <dbReference type="EMBL" id="GAG66259.1"/>
    </source>
</evidence>
<keyword evidence="1" id="KW-0472">Membrane</keyword>
<dbReference type="AlphaFoldDB" id="X0ZAJ8"/>
<reference evidence="2" key="1">
    <citation type="journal article" date="2014" name="Front. Microbiol.">
        <title>High frequency of phylogenetically diverse reductive dehalogenase-homologous genes in deep subseafloor sedimentary metagenomes.</title>
        <authorList>
            <person name="Kawai M."/>
            <person name="Futagami T."/>
            <person name="Toyoda A."/>
            <person name="Takaki Y."/>
            <person name="Nishi S."/>
            <person name="Hori S."/>
            <person name="Arai W."/>
            <person name="Tsubouchi T."/>
            <person name="Morono Y."/>
            <person name="Uchiyama I."/>
            <person name="Ito T."/>
            <person name="Fujiyama A."/>
            <person name="Inagaki F."/>
            <person name="Takami H."/>
        </authorList>
    </citation>
    <scope>NUCLEOTIDE SEQUENCE</scope>
    <source>
        <strain evidence="2">Expedition CK06-06</strain>
    </source>
</reference>
<dbReference type="EMBL" id="BART01007950">
    <property type="protein sequence ID" value="GAG66259.1"/>
    <property type="molecule type" value="Genomic_DNA"/>
</dbReference>
<name>X0ZAJ8_9ZZZZ</name>
<feature type="transmembrane region" description="Helical" evidence="1">
    <location>
        <begin position="117"/>
        <end position="137"/>
    </location>
</feature>
<feature type="transmembrane region" description="Helical" evidence="1">
    <location>
        <begin position="12"/>
        <end position="29"/>
    </location>
</feature>
<evidence type="ECO:0000256" key="1">
    <source>
        <dbReference type="SAM" id="Phobius"/>
    </source>
</evidence>
<keyword evidence="1" id="KW-0812">Transmembrane</keyword>
<feature type="transmembrane region" description="Helical" evidence="1">
    <location>
        <begin position="75"/>
        <end position="97"/>
    </location>
</feature>
<protein>
    <submittedName>
        <fullName evidence="2">Uncharacterized protein</fullName>
    </submittedName>
</protein>
<feature type="transmembrane region" description="Helical" evidence="1">
    <location>
        <begin position="49"/>
        <end position="68"/>
    </location>
</feature>